<keyword evidence="1" id="KW-1133">Transmembrane helix</keyword>
<comment type="caution">
    <text evidence="2">The sequence shown here is derived from an EMBL/GenBank/DDBJ whole genome shotgun (WGS) entry which is preliminary data.</text>
</comment>
<dbReference type="InterPro" id="IPR043727">
    <property type="entry name" value="Lmo0937-like"/>
</dbReference>
<accession>A0ABT8DFI4</accession>
<gene>
    <name evidence="2" type="ORF">QRD02_04175</name>
</gene>
<dbReference type="Pfam" id="PF18919">
    <property type="entry name" value="DUF5670"/>
    <property type="match status" value="1"/>
</dbReference>
<evidence type="ECO:0000313" key="3">
    <source>
        <dbReference type="Proteomes" id="UP001244787"/>
    </source>
</evidence>
<feature type="transmembrane region" description="Helical" evidence="1">
    <location>
        <begin position="29"/>
        <end position="46"/>
    </location>
</feature>
<dbReference type="EMBL" id="JAUGQQ010000002">
    <property type="protein sequence ID" value="MDN3723567.1"/>
    <property type="molecule type" value="Genomic_DNA"/>
</dbReference>
<dbReference type="RefSeq" id="WP_290253659.1">
    <property type="nucleotide sequence ID" value="NZ_JAUGQQ010000002.1"/>
</dbReference>
<dbReference type="NCBIfam" id="NF033488">
    <property type="entry name" value="lmo0937_fam_TM"/>
    <property type="match status" value="1"/>
</dbReference>
<evidence type="ECO:0000256" key="1">
    <source>
        <dbReference type="SAM" id="Phobius"/>
    </source>
</evidence>
<evidence type="ECO:0000313" key="2">
    <source>
        <dbReference type="EMBL" id="MDN3723567.1"/>
    </source>
</evidence>
<keyword evidence="1" id="KW-0812">Transmembrane</keyword>
<proteinExistence type="predicted"/>
<keyword evidence="1" id="KW-0472">Membrane</keyword>
<reference evidence="2 3" key="1">
    <citation type="submission" date="2023-06" db="EMBL/GenBank/DDBJ databases">
        <authorList>
            <person name="Ye Y.-Q."/>
            <person name="Du Z.-J."/>
        </authorList>
    </citation>
    <scope>NUCLEOTIDE SEQUENCE [LARGE SCALE GENOMIC DNA]</scope>
    <source>
        <strain evidence="2 3">SDUM287046</strain>
    </source>
</reference>
<keyword evidence="3" id="KW-1185">Reference proteome</keyword>
<organism evidence="2 3">
    <name type="scientific">Aequorivita aurantiaca</name>
    <dbReference type="NCBI Taxonomy" id="3053356"/>
    <lineage>
        <taxon>Bacteria</taxon>
        <taxon>Pseudomonadati</taxon>
        <taxon>Bacteroidota</taxon>
        <taxon>Flavobacteriia</taxon>
        <taxon>Flavobacteriales</taxon>
        <taxon>Flavobacteriaceae</taxon>
        <taxon>Aequorivita</taxon>
    </lineage>
</organism>
<feature type="transmembrane region" description="Helical" evidence="1">
    <location>
        <begin position="5"/>
        <end position="23"/>
    </location>
</feature>
<protein>
    <submittedName>
        <fullName evidence="2">Lmo0937 family membrane protein</fullName>
    </submittedName>
</protein>
<sequence length="51" mass="5749">MADILWIIVVLLVLGWLFGFFLFPAIGGIIHILLVIAVIMIVYKLLTGRRP</sequence>
<dbReference type="Proteomes" id="UP001244787">
    <property type="component" value="Unassembled WGS sequence"/>
</dbReference>
<name>A0ABT8DFI4_9FLAO</name>